<evidence type="ECO:0000313" key="2">
    <source>
        <dbReference type="Proteomes" id="UP001160148"/>
    </source>
</evidence>
<organism evidence="1 2">
    <name type="scientific">Macrosiphum euphorbiae</name>
    <name type="common">potato aphid</name>
    <dbReference type="NCBI Taxonomy" id="13131"/>
    <lineage>
        <taxon>Eukaryota</taxon>
        <taxon>Metazoa</taxon>
        <taxon>Ecdysozoa</taxon>
        <taxon>Arthropoda</taxon>
        <taxon>Hexapoda</taxon>
        <taxon>Insecta</taxon>
        <taxon>Pterygota</taxon>
        <taxon>Neoptera</taxon>
        <taxon>Paraneoptera</taxon>
        <taxon>Hemiptera</taxon>
        <taxon>Sternorrhyncha</taxon>
        <taxon>Aphidomorpha</taxon>
        <taxon>Aphidoidea</taxon>
        <taxon>Aphididae</taxon>
        <taxon>Macrosiphini</taxon>
        <taxon>Macrosiphum</taxon>
    </lineage>
</organism>
<dbReference type="AlphaFoldDB" id="A0AAV0W9A6"/>
<comment type="caution">
    <text evidence="1">The sequence shown here is derived from an EMBL/GenBank/DDBJ whole genome shotgun (WGS) entry which is preliminary data.</text>
</comment>
<accession>A0AAV0W9A6</accession>
<dbReference type="Proteomes" id="UP001160148">
    <property type="component" value="Unassembled WGS sequence"/>
</dbReference>
<sequence>MRSKFRNEFVFPIFLYYDDVELGNPIGSHSGINKMGCVYYTVAGLLSEYLSSLDNIYPDILFHTQDRGYQSISNKHMFSALIKELVSLQEEGIMI</sequence>
<proteinExistence type="predicted"/>
<keyword evidence="2" id="KW-1185">Reference proteome</keyword>
<protein>
    <submittedName>
        <fullName evidence="1">Uncharacterized protein</fullName>
    </submittedName>
</protein>
<reference evidence="1 2" key="1">
    <citation type="submission" date="2023-01" db="EMBL/GenBank/DDBJ databases">
        <authorList>
            <person name="Whitehead M."/>
        </authorList>
    </citation>
    <scope>NUCLEOTIDE SEQUENCE [LARGE SCALE GENOMIC DNA]</scope>
</reference>
<name>A0AAV0W9A6_9HEMI</name>
<gene>
    <name evidence="1" type="ORF">MEUPH1_LOCUS8649</name>
</gene>
<dbReference type="EMBL" id="CARXXK010000002">
    <property type="protein sequence ID" value="CAI6352401.1"/>
    <property type="molecule type" value="Genomic_DNA"/>
</dbReference>
<evidence type="ECO:0000313" key="1">
    <source>
        <dbReference type="EMBL" id="CAI6352401.1"/>
    </source>
</evidence>